<evidence type="ECO:0000256" key="2">
    <source>
        <dbReference type="ARBA" id="ARBA00022525"/>
    </source>
</evidence>
<keyword evidence="4" id="KW-0732">Signal</keyword>
<dbReference type="InterPro" id="IPR001343">
    <property type="entry name" value="Hemolysn_Ca-bd"/>
</dbReference>
<dbReference type="PANTHER" id="PTHR38340">
    <property type="entry name" value="S-LAYER PROTEIN"/>
    <property type="match status" value="1"/>
</dbReference>
<reference evidence="6" key="1">
    <citation type="journal article" date="2019" name="Int. J. Syst. Evol. Microbiol.">
        <title>The Global Catalogue of Microorganisms (GCM) 10K type strain sequencing project: providing services to taxonomists for standard genome sequencing and annotation.</title>
        <authorList>
            <consortium name="The Broad Institute Genomics Platform"/>
            <consortium name="The Broad Institute Genome Sequencing Center for Infectious Disease"/>
            <person name="Wu L."/>
            <person name="Ma J."/>
        </authorList>
    </citation>
    <scope>NUCLEOTIDE SEQUENCE [LARGE SCALE GENOMIC DNA]</scope>
    <source>
        <strain evidence="6">JCM 11813</strain>
    </source>
</reference>
<keyword evidence="6" id="KW-1185">Reference proteome</keyword>
<keyword evidence="2" id="KW-0964">Secreted</keyword>
<dbReference type="Proteomes" id="UP001499979">
    <property type="component" value="Unassembled WGS sequence"/>
</dbReference>
<comment type="subcellular location">
    <subcellularLocation>
        <location evidence="1">Secreted</location>
    </subcellularLocation>
</comment>
<evidence type="ECO:0000313" key="6">
    <source>
        <dbReference type="Proteomes" id="UP001499979"/>
    </source>
</evidence>
<feature type="region of interest" description="Disordered" evidence="3">
    <location>
        <begin position="85"/>
        <end position="105"/>
    </location>
</feature>
<dbReference type="RefSeq" id="WP_343908674.1">
    <property type="nucleotide sequence ID" value="NZ_BAAAJE010000016.1"/>
</dbReference>
<accession>A0ABP4F2Y8</accession>
<comment type="caution">
    <text evidence="5">The sequence shown here is derived from an EMBL/GenBank/DDBJ whole genome shotgun (WGS) entry which is preliminary data.</text>
</comment>
<sequence>MKLRLALPVSALLAATLAPPAPAQAAPPSCHGERATIVGTAGDDRLTGTAGPDVIVARGGDDVVAAGGGDDLVCGGDGADRLAGGPGDDRLFGERDGIGTDRGGSYRIPDELTGGPGNDVLDVGSDGRRVDQDGGHGSVTYATAGGPIRVDLDRGTARGAGRDRIVPMAGLEVVGSAFGDHLAGGAGPDHLVGGGGDDTLLGRGGADLLLPEGYDAPHRNDRDTVDGGPGRDTILARFGRDVLHGGSGDDQVTTWSSKPSEVYGDAGDDVVEGAVTQGRGFVLDGGEGDDRGYLGRPARTIRPEDDPGPTITVREADGVVEREGEQVGTLLSVGDLELASRLRWVYLGTEDADVVTGGYYWPFRAETFGGDDVVTGSGERDRIDAGDGTDRVVGNEGRDTCLHAEDVTSCEVLTE</sequence>
<dbReference type="SUPFAM" id="SSF51120">
    <property type="entry name" value="beta-Roll"/>
    <property type="match status" value="2"/>
</dbReference>
<dbReference type="Gene3D" id="2.150.10.10">
    <property type="entry name" value="Serralysin-like metalloprotease, C-terminal"/>
    <property type="match status" value="4"/>
</dbReference>
<dbReference type="PROSITE" id="PS00330">
    <property type="entry name" value="HEMOLYSIN_CALCIUM"/>
    <property type="match status" value="2"/>
</dbReference>
<evidence type="ECO:0000256" key="3">
    <source>
        <dbReference type="SAM" id="MobiDB-lite"/>
    </source>
</evidence>
<dbReference type="PANTHER" id="PTHR38340:SF1">
    <property type="entry name" value="S-LAYER PROTEIN"/>
    <property type="match status" value="1"/>
</dbReference>
<evidence type="ECO:0000256" key="4">
    <source>
        <dbReference type="SAM" id="SignalP"/>
    </source>
</evidence>
<feature type="signal peptide" evidence="4">
    <location>
        <begin position="1"/>
        <end position="25"/>
    </location>
</feature>
<dbReference type="InterPro" id="IPR050557">
    <property type="entry name" value="RTX_toxin/Mannuronan_C5-epim"/>
</dbReference>
<dbReference type="InterPro" id="IPR018511">
    <property type="entry name" value="Hemolysin-typ_Ca-bd_CS"/>
</dbReference>
<dbReference type="PRINTS" id="PR00313">
    <property type="entry name" value="CABNDNGRPT"/>
</dbReference>
<feature type="chain" id="PRO_5045824402" evidence="4">
    <location>
        <begin position="26"/>
        <end position="415"/>
    </location>
</feature>
<dbReference type="InterPro" id="IPR011049">
    <property type="entry name" value="Serralysin-like_metalloprot_C"/>
</dbReference>
<protein>
    <submittedName>
        <fullName evidence="5">Calcium-binding protein</fullName>
    </submittedName>
</protein>
<proteinExistence type="predicted"/>
<name>A0ABP4F2Y8_9ACTN</name>
<dbReference type="EMBL" id="BAAAJE010000016">
    <property type="protein sequence ID" value="GAA1151692.1"/>
    <property type="molecule type" value="Genomic_DNA"/>
</dbReference>
<gene>
    <name evidence="5" type="ORF">GCM10009606_32850</name>
</gene>
<evidence type="ECO:0000256" key="1">
    <source>
        <dbReference type="ARBA" id="ARBA00004613"/>
    </source>
</evidence>
<evidence type="ECO:0000313" key="5">
    <source>
        <dbReference type="EMBL" id="GAA1151692.1"/>
    </source>
</evidence>
<organism evidence="5 6">
    <name type="scientific">Nocardioides aquiterrae</name>
    <dbReference type="NCBI Taxonomy" id="203799"/>
    <lineage>
        <taxon>Bacteria</taxon>
        <taxon>Bacillati</taxon>
        <taxon>Actinomycetota</taxon>
        <taxon>Actinomycetes</taxon>
        <taxon>Propionibacteriales</taxon>
        <taxon>Nocardioidaceae</taxon>
        <taxon>Nocardioides</taxon>
    </lineage>
</organism>
<feature type="compositionally biased region" description="Basic and acidic residues" evidence="3">
    <location>
        <begin position="87"/>
        <end position="99"/>
    </location>
</feature>
<dbReference type="Pfam" id="PF00353">
    <property type="entry name" value="HemolysinCabind"/>
    <property type="match status" value="7"/>
</dbReference>